<gene>
    <name evidence="7" type="ORF">Aiant_00880</name>
</gene>
<accession>A0ABM7LJL3</accession>
<feature type="transmembrane region" description="Helical" evidence="5">
    <location>
        <begin position="314"/>
        <end position="337"/>
    </location>
</feature>
<organism evidence="7 8">
    <name type="scientific">Actinoplanes ianthinogenes</name>
    <dbReference type="NCBI Taxonomy" id="122358"/>
    <lineage>
        <taxon>Bacteria</taxon>
        <taxon>Bacillati</taxon>
        <taxon>Actinomycetota</taxon>
        <taxon>Actinomycetes</taxon>
        <taxon>Micromonosporales</taxon>
        <taxon>Micromonosporaceae</taxon>
        <taxon>Actinoplanes</taxon>
    </lineage>
</organism>
<feature type="domain" description="Major facilitator superfamily (MFS) profile" evidence="6">
    <location>
        <begin position="166"/>
        <end position="392"/>
    </location>
</feature>
<evidence type="ECO:0000313" key="8">
    <source>
        <dbReference type="Proteomes" id="UP000676967"/>
    </source>
</evidence>
<evidence type="ECO:0000256" key="2">
    <source>
        <dbReference type="ARBA" id="ARBA00022692"/>
    </source>
</evidence>
<dbReference type="Pfam" id="PF07690">
    <property type="entry name" value="MFS_1"/>
    <property type="match status" value="1"/>
</dbReference>
<proteinExistence type="predicted"/>
<dbReference type="SUPFAM" id="SSF103473">
    <property type="entry name" value="MFS general substrate transporter"/>
    <property type="match status" value="1"/>
</dbReference>
<keyword evidence="8" id="KW-1185">Reference proteome</keyword>
<dbReference type="InterPro" id="IPR011701">
    <property type="entry name" value="MFS"/>
</dbReference>
<feature type="transmembrane region" description="Helical" evidence="5">
    <location>
        <begin position="283"/>
        <end position="307"/>
    </location>
</feature>
<evidence type="ECO:0000313" key="7">
    <source>
        <dbReference type="EMBL" id="BCJ39431.1"/>
    </source>
</evidence>
<dbReference type="RefSeq" id="WP_189334160.1">
    <property type="nucleotide sequence ID" value="NZ_AP023356.1"/>
</dbReference>
<reference evidence="7 8" key="1">
    <citation type="submission" date="2020-08" db="EMBL/GenBank/DDBJ databases">
        <title>Whole genome shotgun sequence of Actinoplanes ianthinogenes NBRC 13996.</title>
        <authorList>
            <person name="Komaki H."/>
            <person name="Tamura T."/>
        </authorList>
    </citation>
    <scope>NUCLEOTIDE SEQUENCE [LARGE SCALE GENOMIC DNA]</scope>
    <source>
        <strain evidence="7 8">NBRC 13996</strain>
    </source>
</reference>
<dbReference type="Proteomes" id="UP000676967">
    <property type="component" value="Chromosome"/>
</dbReference>
<feature type="transmembrane region" description="Helical" evidence="5">
    <location>
        <begin position="228"/>
        <end position="248"/>
    </location>
</feature>
<feature type="transmembrane region" description="Helical" evidence="5">
    <location>
        <begin position="94"/>
        <end position="118"/>
    </location>
</feature>
<dbReference type="PANTHER" id="PTHR23531">
    <property type="entry name" value="QUINOLENE RESISTANCE PROTEIN NORA"/>
    <property type="match status" value="1"/>
</dbReference>
<evidence type="ECO:0000256" key="3">
    <source>
        <dbReference type="ARBA" id="ARBA00022989"/>
    </source>
</evidence>
<feature type="transmembrane region" description="Helical" evidence="5">
    <location>
        <begin position="158"/>
        <end position="180"/>
    </location>
</feature>
<evidence type="ECO:0000256" key="5">
    <source>
        <dbReference type="SAM" id="Phobius"/>
    </source>
</evidence>
<feature type="transmembrane region" description="Helical" evidence="5">
    <location>
        <begin position="343"/>
        <end position="365"/>
    </location>
</feature>
<keyword evidence="2 5" id="KW-0812">Transmembrane</keyword>
<keyword evidence="4 5" id="KW-0472">Membrane</keyword>
<dbReference type="PANTHER" id="PTHR23531:SF1">
    <property type="entry name" value="QUINOLENE RESISTANCE PROTEIN NORA"/>
    <property type="match status" value="1"/>
</dbReference>
<evidence type="ECO:0000256" key="1">
    <source>
        <dbReference type="ARBA" id="ARBA00004651"/>
    </source>
</evidence>
<name>A0ABM7LJL3_9ACTN</name>
<dbReference type="InterPro" id="IPR036259">
    <property type="entry name" value="MFS_trans_sf"/>
</dbReference>
<dbReference type="EMBL" id="AP023356">
    <property type="protein sequence ID" value="BCJ39431.1"/>
    <property type="molecule type" value="Genomic_DNA"/>
</dbReference>
<dbReference type="InterPro" id="IPR052714">
    <property type="entry name" value="MFS_Exporter"/>
</dbReference>
<feature type="transmembrane region" description="Helical" evidence="5">
    <location>
        <begin position="130"/>
        <end position="152"/>
    </location>
</feature>
<keyword evidence="3 5" id="KW-1133">Transmembrane helix</keyword>
<feature type="transmembrane region" description="Helical" evidence="5">
    <location>
        <begin position="40"/>
        <end position="58"/>
    </location>
</feature>
<protein>
    <submittedName>
        <fullName evidence="7">MFS transporter</fullName>
    </submittedName>
</protein>
<feature type="transmembrane region" description="Helical" evidence="5">
    <location>
        <begin position="201"/>
        <end position="222"/>
    </location>
</feature>
<dbReference type="PROSITE" id="PS50850">
    <property type="entry name" value="MFS"/>
    <property type="match status" value="1"/>
</dbReference>
<evidence type="ECO:0000259" key="6">
    <source>
        <dbReference type="PROSITE" id="PS50850"/>
    </source>
</evidence>
<dbReference type="Gene3D" id="1.20.1250.20">
    <property type="entry name" value="MFS general substrate transporter like domains"/>
    <property type="match status" value="1"/>
</dbReference>
<evidence type="ECO:0000256" key="4">
    <source>
        <dbReference type="ARBA" id="ARBA00023136"/>
    </source>
</evidence>
<feature type="transmembrane region" description="Helical" evidence="5">
    <location>
        <begin position="70"/>
        <end position="88"/>
    </location>
</feature>
<feature type="transmembrane region" description="Helical" evidence="5">
    <location>
        <begin position="12"/>
        <end position="34"/>
    </location>
</feature>
<comment type="subcellular location">
    <subcellularLocation>
        <location evidence="1">Cell membrane</location>
        <topology evidence="1">Multi-pass membrane protein</topology>
    </subcellularLocation>
</comment>
<dbReference type="InterPro" id="IPR020846">
    <property type="entry name" value="MFS_dom"/>
</dbReference>
<feature type="transmembrane region" description="Helical" evidence="5">
    <location>
        <begin position="260"/>
        <end position="277"/>
    </location>
</feature>
<sequence length="392" mass="39399">MANDLLTRPLMVRSVSILGASIGFWLPLSVVPLLAKDGRAAGLATVALLLATVTGELLTPNLAARLGYRWSLGLGLTLLGAPAALLIVNADPVTIVTVSVVRGIGFAICVVAGGALTAEMIPAGRRGEGLALIGMVSGVSGLVALPAGVWAADRWGCPAVFAATTVLTLAALASVPALPSTTSARASAGRIRLHPALRRPAAVFAFATAAVGVLVTFLPLAVAGSPAWVASAALLAQPSAATGFRWIAGRLGDRTGAQRLLVPGVALAAAGMAALAWTGIPAAVIGGALVFGAGFGLLQNATLALMYDRAPAGAALSVSAIWNIAYDLGMAAGALLAGFAIGWLGYPLTFVLTAAAMLPALVLCTTRRAPAAEKRLVPHRLTDHGLRSKSVS</sequence>